<keyword evidence="3" id="KW-1185">Reference proteome</keyword>
<evidence type="ECO:0000313" key="2">
    <source>
        <dbReference type="EMBL" id="RFC64670.1"/>
    </source>
</evidence>
<evidence type="ECO:0000313" key="3">
    <source>
        <dbReference type="Proteomes" id="UP000262379"/>
    </source>
</evidence>
<organism evidence="2 3">
    <name type="scientific">Mesorhizobium denitrificans</name>
    <dbReference type="NCBI Taxonomy" id="2294114"/>
    <lineage>
        <taxon>Bacteria</taxon>
        <taxon>Pseudomonadati</taxon>
        <taxon>Pseudomonadota</taxon>
        <taxon>Alphaproteobacteria</taxon>
        <taxon>Hyphomicrobiales</taxon>
        <taxon>Phyllobacteriaceae</taxon>
        <taxon>Mesorhizobium</taxon>
    </lineage>
</organism>
<proteinExistence type="predicted"/>
<dbReference type="EMBL" id="QURN01000019">
    <property type="protein sequence ID" value="RFC64670.1"/>
    <property type="molecule type" value="Genomic_DNA"/>
</dbReference>
<feature type="region of interest" description="Disordered" evidence="1">
    <location>
        <begin position="1"/>
        <end position="45"/>
    </location>
</feature>
<accession>A0A371X622</accession>
<reference evidence="3" key="1">
    <citation type="submission" date="2018-08" db="EMBL/GenBank/DDBJ databases">
        <authorList>
            <person name="Im W.T."/>
        </authorList>
    </citation>
    <scope>NUCLEOTIDE SEQUENCE [LARGE SCALE GENOMIC DNA]</scope>
    <source>
        <strain evidence="3">LA-28</strain>
    </source>
</reference>
<sequence length="209" mass="22223">MVDERRDDFGAPLDDDSPSMDALNGSMDVGPLDDDDIDDIMSQPGKAGPGEIALDARPKIHAASLSSAELFAEGKLDNKPLGEFLNERGCDGVPPGTSRLWYVGNADGGGTWMYATAPGIIKGAVKPGYDVIIAYGEDRNDVEVRICVLMIAETADGRWQSLKFRKANAIKIEGGKVAAAGAMEEAMVVGALDGRGFGRSPFRFDNERG</sequence>
<evidence type="ECO:0000256" key="1">
    <source>
        <dbReference type="SAM" id="MobiDB-lite"/>
    </source>
</evidence>
<name>A0A371X622_9HYPH</name>
<protein>
    <submittedName>
        <fullName evidence="2">Uncharacterized protein</fullName>
    </submittedName>
</protein>
<dbReference type="Proteomes" id="UP000262379">
    <property type="component" value="Unassembled WGS sequence"/>
</dbReference>
<gene>
    <name evidence="2" type="ORF">DY251_19540</name>
</gene>
<dbReference type="RefSeq" id="WP_116625591.1">
    <property type="nucleotide sequence ID" value="NZ_QURN01000019.1"/>
</dbReference>
<comment type="caution">
    <text evidence="2">The sequence shown here is derived from an EMBL/GenBank/DDBJ whole genome shotgun (WGS) entry which is preliminary data.</text>
</comment>
<dbReference type="AlphaFoldDB" id="A0A371X622"/>